<keyword evidence="3" id="KW-0067">ATP-binding</keyword>
<dbReference type="HAMAP" id="MF_01609">
    <property type="entry name" value="Glu_cys_ligase_2"/>
    <property type="match status" value="1"/>
</dbReference>
<dbReference type="GO" id="GO:0005524">
    <property type="term" value="F:ATP binding"/>
    <property type="evidence" value="ECO:0007669"/>
    <property type="project" value="UniProtKB-KW"/>
</dbReference>
<dbReference type="PANTHER" id="PTHR36510">
    <property type="entry name" value="GLUTAMATE--CYSTEINE LIGASE 2-RELATED"/>
    <property type="match status" value="1"/>
</dbReference>
<keyword evidence="1" id="KW-0436">Ligase</keyword>
<gene>
    <name evidence="4" type="ORF">METZ01_LOCUS35017</name>
</gene>
<evidence type="ECO:0008006" key="5">
    <source>
        <dbReference type="Google" id="ProtNLM"/>
    </source>
</evidence>
<dbReference type="Gene3D" id="3.30.590.20">
    <property type="match status" value="1"/>
</dbReference>
<evidence type="ECO:0000256" key="2">
    <source>
        <dbReference type="ARBA" id="ARBA00022741"/>
    </source>
</evidence>
<evidence type="ECO:0000256" key="3">
    <source>
        <dbReference type="ARBA" id="ARBA00022840"/>
    </source>
</evidence>
<keyword evidence="2" id="KW-0547">Nucleotide-binding</keyword>
<dbReference type="SUPFAM" id="SSF55931">
    <property type="entry name" value="Glutamine synthetase/guanido kinase"/>
    <property type="match status" value="1"/>
</dbReference>
<protein>
    <recommendedName>
        <fullName evidence="5">Glutamate--cysteine ligase</fullName>
    </recommendedName>
</protein>
<proteinExistence type="inferred from homology"/>
<dbReference type="AlphaFoldDB" id="A0A381QXA2"/>
<sequence length="371" mass="42178">MKAPSLTLGIEEEYQVVAPETGELRSYITQILKDGRITVEDVKPELHQSVLEVGSSICHTPTEIREEVIRLRTAVTDLAAKEDLKILAAGTHPFSSWMEQKITPLERYMDVAENLQELAKRNLIFGMHVHVGIEDQEFLIDAMKVARYFLPHVLALSTSSPFWMGRKTGLKSYRTGLLQNFPRTGIPPEFSTYASYDQILHTLVNAKCIPDASQIWWDIRPHHLYPTLEFRICDICTKVDEAVCIAAIFQAIVAKLWKLRRDNMTFRVYPMSLIEENKWLAVRYGVQGDLLDLGQERGRPAQDVIGELIHWFLDDVIDELGSREQIEYALTILKEGSSADRQIAVFEETGDLKAVVDHLITETAEGLEKAE</sequence>
<dbReference type="GO" id="GO:0042398">
    <property type="term" value="P:modified amino acid biosynthetic process"/>
    <property type="evidence" value="ECO:0007669"/>
    <property type="project" value="InterPro"/>
</dbReference>
<evidence type="ECO:0000313" key="4">
    <source>
        <dbReference type="EMBL" id="SUZ82163.1"/>
    </source>
</evidence>
<dbReference type="EMBL" id="UINC01001494">
    <property type="protein sequence ID" value="SUZ82163.1"/>
    <property type="molecule type" value="Genomic_DNA"/>
</dbReference>
<evidence type="ECO:0000256" key="1">
    <source>
        <dbReference type="ARBA" id="ARBA00022598"/>
    </source>
</evidence>
<dbReference type="Pfam" id="PF04107">
    <property type="entry name" value="GCS2"/>
    <property type="match status" value="1"/>
</dbReference>
<dbReference type="NCBIfam" id="NF010039">
    <property type="entry name" value="PRK13515.1"/>
    <property type="match status" value="1"/>
</dbReference>
<organism evidence="4">
    <name type="scientific">marine metagenome</name>
    <dbReference type="NCBI Taxonomy" id="408172"/>
    <lineage>
        <taxon>unclassified sequences</taxon>
        <taxon>metagenomes</taxon>
        <taxon>ecological metagenomes</taxon>
    </lineage>
</organism>
<dbReference type="PANTHER" id="PTHR36510:SF1">
    <property type="entry name" value="GLUTAMATE--CYSTEINE LIGASE 2-RELATED"/>
    <property type="match status" value="1"/>
</dbReference>
<accession>A0A381QXA2</accession>
<dbReference type="InterPro" id="IPR014746">
    <property type="entry name" value="Gln_synth/guanido_kin_cat_dom"/>
</dbReference>
<reference evidence="4" key="1">
    <citation type="submission" date="2018-05" db="EMBL/GenBank/DDBJ databases">
        <authorList>
            <person name="Lanie J.A."/>
            <person name="Ng W.-L."/>
            <person name="Kazmierczak K.M."/>
            <person name="Andrzejewski T.M."/>
            <person name="Davidsen T.M."/>
            <person name="Wayne K.J."/>
            <person name="Tettelin H."/>
            <person name="Glass J.I."/>
            <person name="Rusch D."/>
            <person name="Podicherti R."/>
            <person name="Tsui H.-C.T."/>
            <person name="Winkler M.E."/>
        </authorList>
    </citation>
    <scope>NUCLEOTIDE SEQUENCE</scope>
</reference>
<dbReference type="InterPro" id="IPR006336">
    <property type="entry name" value="GCS2"/>
</dbReference>
<dbReference type="InterPro" id="IPR050141">
    <property type="entry name" value="GCL_type2/YbdK_subfam"/>
</dbReference>
<name>A0A381QXA2_9ZZZZ</name>
<dbReference type="InterPro" id="IPR011793">
    <property type="entry name" value="YbdK"/>
</dbReference>
<dbReference type="NCBIfam" id="TIGR02050">
    <property type="entry name" value="gshA_cyan_rel"/>
    <property type="match status" value="1"/>
</dbReference>
<dbReference type="GO" id="GO:0004357">
    <property type="term" value="F:glutamate-cysteine ligase activity"/>
    <property type="evidence" value="ECO:0007669"/>
    <property type="project" value="InterPro"/>
</dbReference>